<name>A0A7H0GRI6_9BACT</name>
<gene>
    <name evidence="1" type="ORF">H9L05_12085</name>
</gene>
<accession>A0A7H0GRI6</accession>
<proteinExistence type="predicted"/>
<sequence>MEEAPYPAINRVINSEIIHQYFGYWPNFHDAEVIKVTFETHITGRYSVTFVIEAFEMLAEVDAQGFYKQAKQCLIEIQFSGVEEIDFKYFNFQNVLFEFWFEEQGSLIKGIFNSSTGMEATVVAEEALVLSLAPIKSVTKRGSRGGAQPLGY</sequence>
<dbReference type="EMBL" id="CP060784">
    <property type="protein sequence ID" value="QNP50902.1"/>
    <property type="molecule type" value="Genomic_DNA"/>
</dbReference>
<dbReference type="AlphaFoldDB" id="A0A7H0GRI6"/>
<dbReference type="Proteomes" id="UP000516093">
    <property type="component" value="Chromosome"/>
</dbReference>
<dbReference type="RefSeq" id="WP_187731210.1">
    <property type="nucleotide sequence ID" value="NZ_BMFN01000001.1"/>
</dbReference>
<dbReference type="InterPro" id="IPR028957">
    <property type="entry name" value="Imm50"/>
</dbReference>
<keyword evidence="2" id="KW-1185">Reference proteome</keyword>
<evidence type="ECO:0000313" key="1">
    <source>
        <dbReference type="EMBL" id="QNP50902.1"/>
    </source>
</evidence>
<reference evidence="1 2" key="1">
    <citation type="submission" date="2020-08" db="EMBL/GenBank/DDBJ databases">
        <title>Genome sequence of Hymenobacter qilianensis JCM 19763T.</title>
        <authorList>
            <person name="Hyun D.-W."/>
            <person name="Bae J.-W."/>
        </authorList>
    </citation>
    <scope>NUCLEOTIDE SEQUENCE [LARGE SCALE GENOMIC DNA]</scope>
    <source>
        <strain evidence="1 2">JCM 19763</strain>
    </source>
</reference>
<protein>
    <submittedName>
        <fullName evidence="1">Uncharacterized protein</fullName>
    </submittedName>
</protein>
<dbReference type="Pfam" id="PF15594">
    <property type="entry name" value="Imm50"/>
    <property type="match status" value="1"/>
</dbReference>
<evidence type="ECO:0000313" key="2">
    <source>
        <dbReference type="Proteomes" id="UP000516093"/>
    </source>
</evidence>
<organism evidence="1 2">
    <name type="scientific">Hymenobacter qilianensis</name>
    <dbReference type="NCBI Taxonomy" id="1385715"/>
    <lineage>
        <taxon>Bacteria</taxon>
        <taxon>Pseudomonadati</taxon>
        <taxon>Bacteroidota</taxon>
        <taxon>Cytophagia</taxon>
        <taxon>Cytophagales</taxon>
        <taxon>Hymenobacteraceae</taxon>
        <taxon>Hymenobacter</taxon>
    </lineage>
</organism>
<dbReference type="KEGG" id="hqi:H9L05_12085"/>